<dbReference type="AlphaFoldDB" id="A0A914CKM0"/>
<dbReference type="InterPro" id="IPR001628">
    <property type="entry name" value="Znf_hrmn_rcpt"/>
</dbReference>
<evidence type="ECO:0000256" key="4">
    <source>
        <dbReference type="ARBA" id="ARBA00022771"/>
    </source>
</evidence>
<evidence type="ECO:0000256" key="9">
    <source>
        <dbReference type="ARBA" id="ARBA00023170"/>
    </source>
</evidence>
<evidence type="ECO:0000256" key="10">
    <source>
        <dbReference type="ARBA" id="ARBA00023242"/>
    </source>
</evidence>
<dbReference type="SUPFAM" id="SSF57716">
    <property type="entry name" value="Glucocorticoid receptor-like (DNA-binding domain)"/>
    <property type="match status" value="1"/>
</dbReference>
<dbReference type="GO" id="GO:0000978">
    <property type="term" value="F:RNA polymerase II cis-regulatory region sequence-specific DNA binding"/>
    <property type="evidence" value="ECO:0007669"/>
    <property type="project" value="InterPro"/>
</dbReference>
<organism evidence="13 14">
    <name type="scientific">Acrobeloides nanus</name>
    <dbReference type="NCBI Taxonomy" id="290746"/>
    <lineage>
        <taxon>Eukaryota</taxon>
        <taxon>Metazoa</taxon>
        <taxon>Ecdysozoa</taxon>
        <taxon>Nematoda</taxon>
        <taxon>Chromadorea</taxon>
        <taxon>Rhabditida</taxon>
        <taxon>Tylenchina</taxon>
        <taxon>Cephalobomorpha</taxon>
        <taxon>Cephaloboidea</taxon>
        <taxon>Cephalobidae</taxon>
        <taxon>Acrobeloides</taxon>
    </lineage>
</organism>
<dbReference type="InterPro" id="IPR000536">
    <property type="entry name" value="Nucl_hrmn_rcpt_lig-bd"/>
</dbReference>
<dbReference type="Pfam" id="PF00105">
    <property type="entry name" value="zf-C4"/>
    <property type="match status" value="1"/>
</dbReference>
<evidence type="ECO:0000256" key="1">
    <source>
        <dbReference type="ARBA" id="ARBA00004123"/>
    </source>
</evidence>
<evidence type="ECO:0000259" key="11">
    <source>
        <dbReference type="PROSITE" id="PS51030"/>
    </source>
</evidence>
<dbReference type="WBParaSite" id="ACRNAN_scaffold11382.g22441.t1">
    <property type="protein sequence ID" value="ACRNAN_scaffold11382.g22441.t1"/>
    <property type="gene ID" value="ACRNAN_scaffold11382.g22441"/>
</dbReference>
<evidence type="ECO:0000313" key="13">
    <source>
        <dbReference type="Proteomes" id="UP000887540"/>
    </source>
</evidence>
<keyword evidence="8" id="KW-0804">Transcription</keyword>
<evidence type="ECO:0000259" key="12">
    <source>
        <dbReference type="PROSITE" id="PS51843"/>
    </source>
</evidence>
<protein>
    <submittedName>
        <fullName evidence="14">NR LBD domain-containing protein</fullName>
    </submittedName>
</protein>
<dbReference type="GO" id="GO:0008270">
    <property type="term" value="F:zinc ion binding"/>
    <property type="evidence" value="ECO:0007669"/>
    <property type="project" value="UniProtKB-KW"/>
</dbReference>
<dbReference type="SMART" id="SM00430">
    <property type="entry name" value="HOLI"/>
    <property type="match status" value="1"/>
</dbReference>
<keyword evidence="6" id="KW-0805">Transcription regulation</keyword>
<evidence type="ECO:0000256" key="7">
    <source>
        <dbReference type="ARBA" id="ARBA00023125"/>
    </source>
</evidence>
<evidence type="ECO:0000256" key="5">
    <source>
        <dbReference type="ARBA" id="ARBA00022833"/>
    </source>
</evidence>
<comment type="subcellular location">
    <subcellularLocation>
        <location evidence="1">Nucleus</location>
    </subcellularLocation>
</comment>
<dbReference type="GO" id="GO:0003700">
    <property type="term" value="F:DNA-binding transcription factor activity"/>
    <property type="evidence" value="ECO:0007669"/>
    <property type="project" value="InterPro"/>
</dbReference>
<feature type="domain" description="NR LBD" evidence="12">
    <location>
        <begin position="157"/>
        <end position="405"/>
    </location>
</feature>
<reference evidence="14" key="1">
    <citation type="submission" date="2022-11" db="UniProtKB">
        <authorList>
            <consortium name="WormBaseParasite"/>
        </authorList>
    </citation>
    <scope>IDENTIFICATION</scope>
</reference>
<dbReference type="PANTHER" id="PTHR45680">
    <property type="entry name" value="NUCLEAR HORMONE RECEPTOR FAMILY"/>
    <property type="match status" value="1"/>
</dbReference>
<dbReference type="SUPFAM" id="SSF48508">
    <property type="entry name" value="Nuclear receptor ligand-binding domain"/>
    <property type="match status" value="1"/>
</dbReference>
<comment type="similarity">
    <text evidence="2">Belongs to the nuclear hormone receptor family.</text>
</comment>
<keyword evidence="13" id="KW-1185">Reference proteome</keyword>
<dbReference type="InterPro" id="IPR035500">
    <property type="entry name" value="NHR-like_dom_sf"/>
</dbReference>
<dbReference type="Gene3D" id="1.10.565.10">
    <property type="entry name" value="Retinoid X Receptor"/>
    <property type="match status" value="1"/>
</dbReference>
<dbReference type="PANTHER" id="PTHR45680:SF4">
    <property type="entry name" value="NR LBD DOMAIN-CONTAINING PROTEIN"/>
    <property type="match status" value="1"/>
</dbReference>
<evidence type="ECO:0000313" key="14">
    <source>
        <dbReference type="WBParaSite" id="ACRNAN_scaffold11382.g22441.t1"/>
    </source>
</evidence>
<dbReference type="CDD" id="cd06960">
    <property type="entry name" value="NR_DBD_HNF4A"/>
    <property type="match status" value="1"/>
</dbReference>
<dbReference type="GO" id="GO:0005634">
    <property type="term" value="C:nucleus"/>
    <property type="evidence" value="ECO:0007669"/>
    <property type="project" value="UniProtKB-SubCell"/>
</dbReference>
<dbReference type="InterPro" id="IPR049636">
    <property type="entry name" value="HNF4-like_DBD"/>
</dbReference>
<dbReference type="Pfam" id="PF00104">
    <property type="entry name" value="Hormone_recep"/>
    <property type="match status" value="1"/>
</dbReference>
<dbReference type="InterPro" id="IPR013088">
    <property type="entry name" value="Znf_NHR/GATA"/>
</dbReference>
<evidence type="ECO:0000256" key="3">
    <source>
        <dbReference type="ARBA" id="ARBA00022723"/>
    </source>
</evidence>
<keyword evidence="9" id="KW-0675">Receptor</keyword>
<evidence type="ECO:0000256" key="8">
    <source>
        <dbReference type="ARBA" id="ARBA00023163"/>
    </source>
</evidence>
<dbReference type="PROSITE" id="PS51843">
    <property type="entry name" value="NR_LBD"/>
    <property type="match status" value="1"/>
</dbReference>
<name>A0A914CKM0_9BILA</name>
<sequence length="407" mass="47619">MEVIMSKIDNNPCLICGGKAKGVNFKVASCRPCAEFYRRSILANRKYKCIRGSGKCNLEDKNYGKRLCRYCRLQKCKIAGMCFERHVENFENPTKIEICQEPSFNDKDTITDSNSSFTSLSNSEIKQLIDMSPIEKAIEKIFAQTHAIPIDPRIKLSCLQQLDYGLSLCLEELRPKCVVSVVQEFDVHDIVKHQEKFMIAFSKMLIYCEKFVELEYVDKMSLFKKSWRLIYQLERHYSSIQYFGGLLEDQRVLFDDTSTIDYGNAHVQIRGVDKATRQKIFETWGDFRHQLFQLLINPMKSLQLTQYEMAFLIAQILFSTQGNDSLSTKAQHIIEEVLEQISNEMHHYYTNGMHLSNYAQRLIKLTKLIDANKELLEMKKKHFVIFRIFNLMEIDVVKSDLYEWSEE</sequence>
<evidence type="ECO:0000256" key="6">
    <source>
        <dbReference type="ARBA" id="ARBA00023015"/>
    </source>
</evidence>
<proteinExistence type="inferred from homology"/>
<keyword evidence="5" id="KW-0862">Zinc</keyword>
<keyword evidence="3" id="KW-0479">Metal-binding</keyword>
<dbReference type="SMART" id="SM00399">
    <property type="entry name" value="ZnF_C4"/>
    <property type="match status" value="1"/>
</dbReference>
<evidence type="ECO:0000256" key="2">
    <source>
        <dbReference type="ARBA" id="ARBA00005993"/>
    </source>
</evidence>
<dbReference type="Gene3D" id="3.30.50.10">
    <property type="entry name" value="Erythroid Transcription Factor GATA-1, subunit A"/>
    <property type="match status" value="1"/>
</dbReference>
<dbReference type="PROSITE" id="PS51030">
    <property type="entry name" value="NUCLEAR_REC_DBD_2"/>
    <property type="match status" value="1"/>
</dbReference>
<dbReference type="InterPro" id="IPR051152">
    <property type="entry name" value="C.elegans_Orphan_NR"/>
</dbReference>
<feature type="domain" description="Nuclear receptor" evidence="11">
    <location>
        <begin position="10"/>
        <end position="88"/>
    </location>
</feature>
<accession>A0A914CKM0</accession>
<keyword evidence="4" id="KW-0863">Zinc-finger</keyword>
<dbReference type="PRINTS" id="PR00047">
    <property type="entry name" value="STROIDFINGER"/>
</dbReference>
<keyword evidence="7" id="KW-0238">DNA-binding</keyword>
<keyword evidence="10" id="KW-0539">Nucleus</keyword>
<dbReference type="Proteomes" id="UP000887540">
    <property type="component" value="Unplaced"/>
</dbReference>